<accession>A0A2A6D004</accession>
<dbReference type="GO" id="GO:0004888">
    <property type="term" value="F:transmembrane signaling receptor activity"/>
    <property type="evidence" value="ECO:0007669"/>
    <property type="project" value="InterPro"/>
</dbReference>
<dbReference type="SUPFAM" id="SSF63712">
    <property type="entry name" value="Nicotinic receptor ligand binding domain-like"/>
    <property type="match status" value="1"/>
</dbReference>
<dbReference type="PANTHER" id="PTHR18945">
    <property type="entry name" value="NEUROTRANSMITTER GATED ION CHANNEL"/>
    <property type="match status" value="1"/>
</dbReference>
<dbReference type="GO" id="GO:0005886">
    <property type="term" value="C:plasma membrane"/>
    <property type="evidence" value="ECO:0000318"/>
    <property type="project" value="GO_Central"/>
</dbReference>
<dbReference type="InterPro" id="IPR038050">
    <property type="entry name" value="Neuro_actylchol_rec"/>
</dbReference>
<dbReference type="Gene3D" id="1.20.58.390">
    <property type="entry name" value="Neurotransmitter-gated ion-channel transmembrane domain"/>
    <property type="match status" value="1"/>
</dbReference>
<dbReference type="PRINTS" id="PR00252">
    <property type="entry name" value="NRIONCHANNEL"/>
</dbReference>
<dbReference type="InterPro" id="IPR006201">
    <property type="entry name" value="Neur_channel"/>
</dbReference>
<dbReference type="GO" id="GO:0007268">
    <property type="term" value="P:chemical synaptic transmission"/>
    <property type="evidence" value="ECO:0000318"/>
    <property type="project" value="GO_Central"/>
</dbReference>
<dbReference type="Pfam" id="PF02931">
    <property type="entry name" value="Neur_chan_LBD"/>
    <property type="match status" value="1"/>
</dbReference>
<dbReference type="CDD" id="cd18989">
    <property type="entry name" value="LGIC_ECD_cation"/>
    <property type="match status" value="1"/>
</dbReference>
<accession>A0A8R1YDZ0</accession>
<feature type="transmembrane region" description="Helical" evidence="5">
    <location>
        <begin position="491"/>
        <end position="514"/>
    </location>
</feature>
<reference evidence="6" key="2">
    <citation type="submission" date="2022-06" db="UniProtKB">
        <authorList>
            <consortium name="EnsemblMetazoa"/>
        </authorList>
    </citation>
    <scope>IDENTIFICATION</scope>
    <source>
        <strain evidence="6">PS312</strain>
    </source>
</reference>
<keyword evidence="2 5" id="KW-0812">Transmembrane</keyword>
<feature type="transmembrane region" description="Helical" evidence="5">
    <location>
        <begin position="526"/>
        <end position="544"/>
    </location>
</feature>
<dbReference type="PROSITE" id="PS00236">
    <property type="entry name" value="NEUROTR_ION_CHANNEL"/>
    <property type="match status" value="1"/>
</dbReference>
<dbReference type="GO" id="GO:1904315">
    <property type="term" value="F:transmitter-gated monoatomic ion channel activity involved in regulation of postsynaptic membrane potential"/>
    <property type="evidence" value="ECO:0000318"/>
    <property type="project" value="GO_Central"/>
</dbReference>
<comment type="subcellular location">
    <subcellularLocation>
        <location evidence="1">Membrane</location>
        <topology evidence="1">Multi-pass membrane protein</topology>
    </subcellularLocation>
</comment>
<dbReference type="Proteomes" id="UP000005239">
    <property type="component" value="Unassembled WGS sequence"/>
</dbReference>
<proteinExistence type="inferred from homology"/>
<sequence>MRGVITGEDHRSVRAEERRRGGALVEFPYSKLYEETDFAVSELSITIPTPESRIFVSAPDSSSEIARKLMVHGVYQDQISLYEISKLTRNDGEKGFFIVQKDIRQISIVNMNPGNETAPIVLWIVWGWIPQTTNVGNVKVFDAANLNVESTYLGLITVMSAEPYVFHSIATEQMQPYFANAIMAGYEQCPQPGEDDQCIWLIDQENNPVDIWEIQAQVQSPLMTLFYNDEFKTSISAVSRESSLNLCAISFATSPGYVGCNNVTNNIEITWTSNEDDIEQSFLLRLIPSRSPKSESSLLTHLLADYNPDGRPVKDHRKIVYVTVEQQEKINILLWFQQSWTDEFLVWNETEWDGIKRVNIPTSKIWLPDGYIFDTVDMKEPLVNLNARVSSNGSVEVDFNKLLDLRCELQVLDFPFDEQKCTMEFSSWSYQIDQLLHVSKEPLIPTEDTNSEWEILSMVAETKRKSYGGTNGQNNEYEEIHFHLKIRRKPLYYIVVILIPTFVIVNVSIIGIFTPHGVQGDREEKVSLGLTTLLTMAVILDMVTGEMPKSAAGLPLLGRFILAETVICVLAIAVSVFTIFIHERVLYLSEEPPRWIEKWLKGSTKNEETHSLLINSPCIEELRSCLDELREHLREMKRDEEIKIEWQRIFSLVDIFAMFLLLLINFLLTFLMFRFAFPS</sequence>
<keyword evidence="3 5" id="KW-1133">Transmembrane helix</keyword>
<dbReference type="InterPro" id="IPR036719">
    <property type="entry name" value="Neuro-gated_channel_TM_sf"/>
</dbReference>
<feature type="transmembrane region" description="Helical" evidence="5">
    <location>
        <begin position="556"/>
        <end position="581"/>
    </location>
</feature>
<evidence type="ECO:0000256" key="3">
    <source>
        <dbReference type="ARBA" id="ARBA00022989"/>
    </source>
</evidence>
<dbReference type="Gene3D" id="2.70.170.10">
    <property type="entry name" value="Neurotransmitter-gated ion-channel ligand-binding domain"/>
    <property type="match status" value="1"/>
</dbReference>
<evidence type="ECO:0000256" key="4">
    <source>
        <dbReference type="ARBA" id="ARBA00023136"/>
    </source>
</evidence>
<reference evidence="7" key="1">
    <citation type="journal article" date="2008" name="Nat. Genet.">
        <title>The Pristionchus pacificus genome provides a unique perspective on nematode lifestyle and parasitism.</title>
        <authorList>
            <person name="Dieterich C."/>
            <person name="Clifton S.W."/>
            <person name="Schuster L.N."/>
            <person name="Chinwalla A."/>
            <person name="Delehaunty K."/>
            <person name="Dinkelacker I."/>
            <person name="Fulton L."/>
            <person name="Fulton R."/>
            <person name="Godfrey J."/>
            <person name="Minx P."/>
            <person name="Mitreva M."/>
            <person name="Roeseler W."/>
            <person name="Tian H."/>
            <person name="Witte H."/>
            <person name="Yang S.P."/>
            <person name="Wilson R.K."/>
            <person name="Sommer R.J."/>
        </authorList>
    </citation>
    <scope>NUCLEOTIDE SEQUENCE [LARGE SCALE GENOMIC DNA]</scope>
    <source>
        <strain evidence="7">PS312</strain>
    </source>
</reference>
<dbReference type="FunFam" id="2.70.170.10:FF:000027">
    <property type="entry name" value="Ligand-Gated ion Channel"/>
    <property type="match status" value="1"/>
</dbReference>
<dbReference type="GO" id="GO:0045202">
    <property type="term" value="C:synapse"/>
    <property type="evidence" value="ECO:0000318"/>
    <property type="project" value="GO_Central"/>
</dbReference>
<gene>
    <name evidence="6" type="primary">WBGene00100028</name>
</gene>
<feature type="transmembrane region" description="Helical" evidence="5">
    <location>
        <begin position="655"/>
        <end position="677"/>
    </location>
</feature>
<dbReference type="InterPro" id="IPR006029">
    <property type="entry name" value="Neurotrans-gated_channel_TM"/>
</dbReference>
<dbReference type="Pfam" id="PF02932">
    <property type="entry name" value="Neur_chan_memb"/>
    <property type="match status" value="1"/>
</dbReference>
<evidence type="ECO:0000313" key="6">
    <source>
        <dbReference type="EnsemblMetazoa" id="PPA10474.1"/>
    </source>
</evidence>
<dbReference type="GO" id="GO:0098794">
    <property type="term" value="C:postsynapse"/>
    <property type="evidence" value="ECO:0007669"/>
    <property type="project" value="GOC"/>
</dbReference>
<dbReference type="GO" id="GO:1902495">
    <property type="term" value="C:transmembrane transporter complex"/>
    <property type="evidence" value="ECO:0000318"/>
    <property type="project" value="GO_Central"/>
</dbReference>
<evidence type="ECO:0000313" key="7">
    <source>
        <dbReference type="Proteomes" id="UP000005239"/>
    </source>
</evidence>
<dbReference type="GO" id="GO:0042391">
    <property type="term" value="P:regulation of membrane potential"/>
    <property type="evidence" value="ECO:0000318"/>
    <property type="project" value="GO_Central"/>
</dbReference>
<dbReference type="InterPro" id="IPR036734">
    <property type="entry name" value="Neur_chan_lig-bd_sf"/>
</dbReference>
<evidence type="ECO:0000256" key="1">
    <source>
        <dbReference type="ARBA" id="ARBA00004141"/>
    </source>
</evidence>
<keyword evidence="7" id="KW-1185">Reference proteome</keyword>
<keyword evidence="5" id="KW-0813">Transport</keyword>
<dbReference type="CDD" id="cd19051">
    <property type="entry name" value="LGIC_TM_cation"/>
    <property type="match status" value="1"/>
</dbReference>
<dbReference type="InterPro" id="IPR006202">
    <property type="entry name" value="Neur_chan_lig-bd"/>
</dbReference>
<evidence type="ECO:0000256" key="5">
    <source>
        <dbReference type="RuleBase" id="RU000687"/>
    </source>
</evidence>
<organism evidence="6 7">
    <name type="scientific">Pristionchus pacificus</name>
    <name type="common">Parasitic nematode worm</name>
    <dbReference type="NCBI Taxonomy" id="54126"/>
    <lineage>
        <taxon>Eukaryota</taxon>
        <taxon>Metazoa</taxon>
        <taxon>Ecdysozoa</taxon>
        <taxon>Nematoda</taxon>
        <taxon>Chromadorea</taxon>
        <taxon>Rhabditida</taxon>
        <taxon>Rhabditina</taxon>
        <taxon>Diplogasteromorpha</taxon>
        <taxon>Diplogasteroidea</taxon>
        <taxon>Neodiplogasteridae</taxon>
        <taxon>Pristionchus</taxon>
    </lineage>
</organism>
<dbReference type="EnsemblMetazoa" id="PPA10474.1">
    <property type="protein sequence ID" value="PPA10474.1"/>
    <property type="gene ID" value="WBGene00100028"/>
</dbReference>
<keyword evidence="5" id="KW-0406">Ion transport</keyword>
<dbReference type="OrthoDB" id="5975154at2759"/>
<dbReference type="GO" id="GO:0034220">
    <property type="term" value="P:monoatomic ion transmembrane transport"/>
    <property type="evidence" value="ECO:0000318"/>
    <property type="project" value="GO_Central"/>
</dbReference>
<name>A0A2A6D004_PRIPA</name>
<dbReference type="AlphaFoldDB" id="A0A2A6D004"/>
<keyword evidence="4 5" id="KW-0472">Membrane</keyword>
<dbReference type="GO" id="GO:0043005">
    <property type="term" value="C:neuron projection"/>
    <property type="evidence" value="ECO:0000318"/>
    <property type="project" value="GO_Central"/>
</dbReference>
<dbReference type="SUPFAM" id="SSF90112">
    <property type="entry name" value="Neurotransmitter-gated ion-channel transmembrane pore"/>
    <property type="match status" value="1"/>
</dbReference>
<comment type="similarity">
    <text evidence="5">Belongs to the ligand-gated ion channel (TC 1.A.9) family.</text>
</comment>
<evidence type="ECO:0000256" key="2">
    <source>
        <dbReference type="ARBA" id="ARBA00022692"/>
    </source>
</evidence>
<keyword evidence="5" id="KW-0407">Ion channel</keyword>
<dbReference type="InterPro" id="IPR018000">
    <property type="entry name" value="Neurotransmitter_ion_chnl_CS"/>
</dbReference>
<protein>
    <submittedName>
        <fullName evidence="6">Lgc-11</fullName>
    </submittedName>
</protein>
<dbReference type="GO" id="GO:0005231">
    <property type="term" value="F:excitatory extracellular ligand-gated monoatomic ion channel activity"/>
    <property type="evidence" value="ECO:0000318"/>
    <property type="project" value="GO_Central"/>
</dbReference>